<keyword evidence="2" id="KW-1185">Reference proteome</keyword>
<dbReference type="AlphaFoldDB" id="A0A5E4BNW5"/>
<evidence type="ECO:0000313" key="2">
    <source>
        <dbReference type="Proteomes" id="UP000335636"/>
    </source>
</evidence>
<sequence length="153" mass="16967">MDFHSQVRSFKACAAGRTPDLSEKASCQARRSGHWSHLTKLPGRASLWTPLSPSVSLLSCVCCLLEQRSQESQCELLLTSCENVAMLKSELLVSAELLTDSQGHMFLEEETGDGQGTQDVKSPGHLHRIKALCCQRSPILRYPFTEEHVLMPV</sequence>
<dbReference type="EMBL" id="CABDUW010000514">
    <property type="protein sequence ID" value="VTJ70599.1"/>
    <property type="molecule type" value="Genomic_DNA"/>
</dbReference>
<name>A0A5E4BNW5_MARMO</name>
<evidence type="ECO:0000313" key="1">
    <source>
        <dbReference type="EMBL" id="VTJ70599.1"/>
    </source>
</evidence>
<protein>
    <submittedName>
        <fullName evidence="1">Uncharacterized protein</fullName>
    </submittedName>
</protein>
<reference evidence="1" key="1">
    <citation type="submission" date="2019-04" db="EMBL/GenBank/DDBJ databases">
        <authorList>
            <person name="Alioto T."/>
            <person name="Alioto T."/>
        </authorList>
    </citation>
    <scope>NUCLEOTIDE SEQUENCE [LARGE SCALE GENOMIC DNA]</scope>
</reference>
<organism evidence="1 2">
    <name type="scientific">Marmota monax</name>
    <name type="common">Woodchuck</name>
    <dbReference type="NCBI Taxonomy" id="9995"/>
    <lineage>
        <taxon>Eukaryota</taxon>
        <taxon>Metazoa</taxon>
        <taxon>Chordata</taxon>
        <taxon>Craniata</taxon>
        <taxon>Vertebrata</taxon>
        <taxon>Euteleostomi</taxon>
        <taxon>Mammalia</taxon>
        <taxon>Eutheria</taxon>
        <taxon>Euarchontoglires</taxon>
        <taxon>Glires</taxon>
        <taxon>Rodentia</taxon>
        <taxon>Sciuromorpha</taxon>
        <taxon>Sciuridae</taxon>
        <taxon>Xerinae</taxon>
        <taxon>Marmotini</taxon>
        <taxon>Marmota</taxon>
    </lineage>
</organism>
<proteinExistence type="predicted"/>
<accession>A0A5E4BNW5</accession>
<comment type="caution">
    <text evidence="1">The sequence shown here is derived from an EMBL/GenBank/DDBJ whole genome shotgun (WGS) entry which is preliminary data.</text>
</comment>
<gene>
    <name evidence="1" type="ORF">MONAX_5E030515</name>
</gene>
<dbReference type="Proteomes" id="UP000335636">
    <property type="component" value="Unassembled WGS sequence"/>
</dbReference>